<keyword evidence="7" id="KW-1185">Reference proteome</keyword>
<dbReference type="InterPro" id="IPR011029">
    <property type="entry name" value="DEATH-like_dom_sf"/>
</dbReference>
<dbReference type="EMBL" id="CAJOBA010035273">
    <property type="protein sequence ID" value="CAF4001552.1"/>
    <property type="molecule type" value="Genomic_DNA"/>
</dbReference>
<comment type="caution">
    <text evidence="4">The sequence shown here is derived from an EMBL/GenBank/DDBJ whole genome shotgun (WGS) entry which is preliminary data.</text>
</comment>
<feature type="domain" description="DED" evidence="2">
    <location>
        <begin position="4"/>
        <end position="80"/>
    </location>
</feature>
<feature type="compositionally biased region" description="Low complexity" evidence="1">
    <location>
        <begin position="89"/>
        <end position="105"/>
    </location>
</feature>
<dbReference type="GO" id="GO:0042981">
    <property type="term" value="P:regulation of apoptotic process"/>
    <property type="evidence" value="ECO:0007669"/>
    <property type="project" value="InterPro"/>
</dbReference>
<dbReference type="Proteomes" id="UP000677228">
    <property type="component" value="Unassembled WGS sequence"/>
</dbReference>
<dbReference type="InterPro" id="IPR001875">
    <property type="entry name" value="DED_dom"/>
</dbReference>
<evidence type="ECO:0000313" key="3">
    <source>
        <dbReference type="EMBL" id="CAF1190545.1"/>
    </source>
</evidence>
<dbReference type="EMBL" id="CAJNOK010013742">
    <property type="protein sequence ID" value="CAF1190545.1"/>
    <property type="molecule type" value="Genomic_DNA"/>
</dbReference>
<dbReference type="Gene3D" id="1.10.533.10">
    <property type="entry name" value="Death Domain, Fas"/>
    <property type="match status" value="1"/>
</dbReference>
<dbReference type="PROSITE" id="PS50168">
    <property type="entry name" value="DED"/>
    <property type="match status" value="1"/>
</dbReference>
<evidence type="ECO:0000256" key="1">
    <source>
        <dbReference type="SAM" id="MobiDB-lite"/>
    </source>
</evidence>
<dbReference type="AlphaFoldDB" id="A0A815FQL1"/>
<evidence type="ECO:0000313" key="6">
    <source>
        <dbReference type="EMBL" id="CAF4181005.1"/>
    </source>
</evidence>
<evidence type="ECO:0000313" key="4">
    <source>
        <dbReference type="EMBL" id="CAF1329010.1"/>
    </source>
</evidence>
<dbReference type="Proteomes" id="UP000663829">
    <property type="component" value="Unassembled WGS sequence"/>
</dbReference>
<dbReference type="EMBL" id="CAJOBC010052042">
    <property type="protein sequence ID" value="CAF4181005.1"/>
    <property type="molecule type" value="Genomic_DNA"/>
</dbReference>
<proteinExistence type="predicted"/>
<reference evidence="4" key="1">
    <citation type="submission" date="2021-02" db="EMBL/GenBank/DDBJ databases">
        <authorList>
            <person name="Nowell W R."/>
        </authorList>
    </citation>
    <scope>NUCLEOTIDE SEQUENCE</scope>
</reference>
<dbReference type="Proteomes" id="UP000682733">
    <property type="component" value="Unassembled WGS sequence"/>
</dbReference>
<sequence>MSDKLRRLLLTITNDLSDEQKGNFLFLIGDDVPRSHKGQALTEVFDTLIVGHKVTWEDCSYLIDKMDDIGRIDLKQRIADRNMVTTISTSSTGISSNSPTKSSTSDFQPERASAPTILDELMADNEEDAIQLRGMNDGTNDCTKFSYEV</sequence>
<name>A0A815FQL1_9BILA</name>
<evidence type="ECO:0000313" key="5">
    <source>
        <dbReference type="EMBL" id="CAF4001552.1"/>
    </source>
</evidence>
<accession>A0A815FQL1</accession>
<evidence type="ECO:0000259" key="2">
    <source>
        <dbReference type="PROSITE" id="PS50168"/>
    </source>
</evidence>
<evidence type="ECO:0000313" key="7">
    <source>
        <dbReference type="Proteomes" id="UP000663829"/>
    </source>
</evidence>
<dbReference type="SUPFAM" id="SSF47986">
    <property type="entry name" value="DEATH domain"/>
    <property type="match status" value="1"/>
</dbReference>
<dbReference type="EMBL" id="CAJNOQ010013801">
    <property type="protein sequence ID" value="CAF1329010.1"/>
    <property type="molecule type" value="Genomic_DNA"/>
</dbReference>
<protein>
    <recommendedName>
        <fullName evidence="2">DED domain-containing protein</fullName>
    </recommendedName>
</protein>
<feature type="region of interest" description="Disordered" evidence="1">
    <location>
        <begin position="89"/>
        <end position="111"/>
    </location>
</feature>
<gene>
    <name evidence="4" type="ORF">GPM918_LOCUS29849</name>
    <name evidence="3" type="ORF">OVA965_LOCUS23512</name>
    <name evidence="6" type="ORF">SRO942_LOCUS30444</name>
    <name evidence="5" type="ORF">TMI583_LOCUS24231</name>
</gene>
<organism evidence="4 7">
    <name type="scientific">Didymodactylos carnosus</name>
    <dbReference type="NCBI Taxonomy" id="1234261"/>
    <lineage>
        <taxon>Eukaryota</taxon>
        <taxon>Metazoa</taxon>
        <taxon>Spiralia</taxon>
        <taxon>Gnathifera</taxon>
        <taxon>Rotifera</taxon>
        <taxon>Eurotatoria</taxon>
        <taxon>Bdelloidea</taxon>
        <taxon>Philodinida</taxon>
        <taxon>Philodinidae</taxon>
        <taxon>Didymodactylos</taxon>
    </lineage>
</organism>
<dbReference type="Proteomes" id="UP000681722">
    <property type="component" value="Unassembled WGS sequence"/>
</dbReference>